<name>A0A318U695_9SPHI</name>
<evidence type="ECO:0000313" key="3">
    <source>
        <dbReference type="Proteomes" id="UP000248198"/>
    </source>
</evidence>
<sequence length="83" mass="9855">MAINWYLYSMKTVIKFQELKSRKSSLTREIKRIELEIEKLNNGREPPTLYMGTGKPPYLEDLNFALANLKKTREKYNSIKSRK</sequence>
<organism evidence="2 3">
    <name type="scientific">Pedobacter nutrimenti</name>
    <dbReference type="NCBI Taxonomy" id="1241337"/>
    <lineage>
        <taxon>Bacteria</taxon>
        <taxon>Pseudomonadati</taxon>
        <taxon>Bacteroidota</taxon>
        <taxon>Sphingobacteriia</taxon>
        <taxon>Sphingobacteriales</taxon>
        <taxon>Sphingobacteriaceae</taxon>
        <taxon>Pedobacter</taxon>
    </lineage>
</organism>
<dbReference type="Proteomes" id="UP000248198">
    <property type="component" value="Unassembled WGS sequence"/>
</dbReference>
<dbReference type="EMBL" id="QKLU01000012">
    <property type="protein sequence ID" value="PYF68451.1"/>
    <property type="molecule type" value="Genomic_DNA"/>
</dbReference>
<accession>A0A318U695</accession>
<feature type="coiled-coil region" evidence="1">
    <location>
        <begin position="16"/>
        <end position="43"/>
    </location>
</feature>
<evidence type="ECO:0000313" key="2">
    <source>
        <dbReference type="EMBL" id="PYF68451.1"/>
    </source>
</evidence>
<dbReference type="AlphaFoldDB" id="A0A318U695"/>
<keyword evidence="3" id="KW-1185">Reference proteome</keyword>
<protein>
    <submittedName>
        <fullName evidence="2">Uncharacterized protein</fullName>
    </submittedName>
</protein>
<reference evidence="2 3" key="1">
    <citation type="submission" date="2018-06" db="EMBL/GenBank/DDBJ databases">
        <title>Genomic Encyclopedia of Archaeal and Bacterial Type Strains, Phase II (KMG-II): from individual species to whole genera.</title>
        <authorList>
            <person name="Goeker M."/>
        </authorList>
    </citation>
    <scope>NUCLEOTIDE SEQUENCE [LARGE SCALE GENOMIC DNA]</scope>
    <source>
        <strain evidence="2 3">DSM 27372</strain>
    </source>
</reference>
<comment type="caution">
    <text evidence="2">The sequence shown here is derived from an EMBL/GenBank/DDBJ whole genome shotgun (WGS) entry which is preliminary data.</text>
</comment>
<proteinExistence type="predicted"/>
<evidence type="ECO:0000256" key="1">
    <source>
        <dbReference type="SAM" id="Coils"/>
    </source>
</evidence>
<keyword evidence="1" id="KW-0175">Coiled coil</keyword>
<gene>
    <name evidence="2" type="ORF">B0O44_11238</name>
</gene>